<dbReference type="RefSeq" id="WP_283870613.1">
    <property type="nucleotide sequence ID" value="NZ_CP126101.1"/>
</dbReference>
<dbReference type="CDD" id="cd04301">
    <property type="entry name" value="NAT_SF"/>
    <property type="match status" value="1"/>
</dbReference>
<evidence type="ECO:0000313" key="2">
    <source>
        <dbReference type="EMBL" id="WHY52132.1"/>
    </source>
</evidence>
<evidence type="ECO:0000313" key="3">
    <source>
        <dbReference type="Proteomes" id="UP001178322"/>
    </source>
</evidence>
<dbReference type="AlphaFoldDB" id="A0AAX3X0E9"/>
<dbReference type="Pfam" id="PF13508">
    <property type="entry name" value="Acetyltransf_7"/>
    <property type="match status" value="1"/>
</dbReference>
<protein>
    <submittedName>
        <fullName evidence="2">GNAT family N-acetyltransferase</fullName>
        <ecNumber evidence="2">2.3.1.-</ecNumber>
    </submittedName>
</protein>
<dbReference type="Gene3D" id="3.40.630.30">
    <property type="match status" value="1"/>
</dbReference>
<dbReference type="EMBL" id="CP126101">
    <property type="protein sequence ID" value="WHY52132.1"/>
    <property type="molecule type" value="Genomic_DNA"/>
</dbReference>
<organism evidence="2 3">
    <name type="scientific">Lysinibacillus pakistanensis</name>
    <dbReference type="NCBI Taxonomy" id="759811"/>
    <lineage>
        <taxon>Bacteria</taxon>
        <taxon>Bacillati</taxon>
        <taxon>Bacillota</taxon>
        <taxon>Bacilli</taxon>
        <taxon>Bacillales</taxon>
        <taxon>Bacillaceae</taxon>
        <taxon>Lysinibacillus</taxon>
    </lineage>
</organism>
<reference evidence="2" key="1">
    <citation type="submission" date="2023-05" db="EMBL/GenBank/DDBJ databases">
        <title>Comparative genomics of Bacillaceae isolates and their secondary metabolite potential.</title>
        <authorList>
            <person name="Song L."/>
            <person name="Nielsen L.J."/>
            <person name="Mohite O."/>
            <person name="Xu X."/>
            <person name="Weber T."/>
            <person name="Kovacs A.T."/>
        </authorList>
    </citation>
    <scope>NUCLEOTIDE SEQUENCE</scope>
    <source>
        <strain evidence="2">LY1</strain>
    </source>
</reference>
<dbReference type="Proteomes" id="UP001178322">
    <property type="component" value="Chromosome"/>
</dbReference>
<keyword evidence="2" id="KW-0808">Transferase</keyword>
<accession>A0AAX3X0E9</accession>
<sequence>MKEIKSISIEPNVRELLSFATSEKNVEKEYELYMNSPIRELYGYDLEDEIVGCIGIEFLSPNRCEIKHIAVSQTHRGVSIGSKMISFIWEKYSLSFMFAETDKDAVNFYKNYGFKITSLGEKYPGVERFQCILKSCKVIKRPLRDGWQ</sequence>
<proteinExistence type="predicted"/>
<name>A0AAX3X0E9_9BACI</name>
<dbReference type="SUPFAM" id="SSF55729">
    <property type="entry name" value="Acyl-CoA N-acyltransferases (Nat)"/>
    <property type="match status" value="1"/>
</dbReference>
<dbReference type="InterPro" id="IPR016181">
    <property type="entry name" value="Acyl_CoA_acyltransferase"/>
</dbReference>
<dbReference type="EC" id="2.3.1.-" evidence="2"/>
<dbReference type="GO" id="GO:0016747">
    <property type="term" value="F:acyltransferase activity, transferring groups other than amino-acyl groups"/>
    <property type="evidence" value="ECO:0007669"/>
    <property type="project" value="InterPro"/>
</dbReference>
<feature type="domain" description="N-acetyltransferase" evidence="1">
    <location>
        <begin position="1"/>
        <end position="139"/>
    </location>
</feature>
<keyword evidence="2" id="KW-0012">Acyltransferase</keyword>
<evidence type="ECO:0000259" key="1">
    <source>
        <dbReference type="PROSITE" id="PS51186"/>
    </source>
</evidence>
<dbReference type="PROSITE" id="PS51186">
    <property type="entry name" value="GNAT"/>
    <property type="match status" value="1"/>
</dbReference>
<gene>
    <name evidence="2" type="ORF">QNH24_02545</name>
</gene>
<dbReference type="InterPro" id="IPR000182">
    <property type="entry name" value="GNAT_dom"/>
</dbReference>